<organism evidence="5 6">
    <name type="scientific">Desulfosporosinus acididurans</name>
    <dbReference type="NCBI Taxonomy" id="476652"/>
    <lineage>
        <taxon>Bacteria</taxon>
        <taxon>Bacillati</taxon>
        <taxon>Bacillota</taxon>
        <taxon>Clostridia</taxon>
        <taxon>Eubacteriales</taxon>
        <taxon>Desulfitobacteriaceae</taxon>
        <taxon>Desulfosporosinus</taxon>
    </lineage>
</organism>
<dbReference type="RefSeq" id="WP_047810510.1">
    <property type="nucleotide sequence ID" value="NZ_LDZY01000008.1"/>
</dbReference>
<evidence type="ECO:0000256" key="2">
    <source>
        <dbReference type="ARBA" id="ARBA00022723"/>
    </source>
</evidence>
<dbReference type="NCBIfam" id="TIGR02481">
    <property type="entry name" value="hemeryth_dom"/>
    <property type="match status" value="1"/>
</dbReference>
<dbReference type="InterPro" id="IPR012312">
    <property type="entry name" value="Hemerythrin-like"/>
</dbReference>
<keyword evidence="6" id="KW-1185">Reference proteome</keyword>
<dbReference type="CDD" id="cd12107">
    <property type="entry name" value="Hemerythrin"/>
    <property type="match status" value="1"/>
</dbReference>
<evidence type="ECO:0000256" key="1">
    <source>
        <dbReference type="ARBA" id="ARBA00010587"/>
    </source>
</evidence>
<dbReference type="Pfam" id="PF01814">
    <property type="entry name" value="Hemerythrin"/>
    <property type="match status" value="1"/>
</dbReference>
<dbReference type="NCBIfam" id="NF033749">
    <property type="entry name" value="bact_hemeryth"/>
    <property type="match status" value="1"/>
</dbReference>
<evidence type="ECO:0000259" key="4">
    <source>
        <dbReference type="Pfam" id="PF01814"/>
    </source>
</evidence>
<dbReference type="InterPro" id="IPR012827">
    <property type="entry name" value="Hemerythrin_metal-bd"/>
</dbReference>
<name>A0A0J1FRF5_9FIRM</name>
<dbReference type="Gene3D" id="1.20.120.50">
    <property type="entry name" value="Hemerythrin-like"/>
    <property type="match status" value="1"/>
</dbReference>
<evidence type="ECO:0000256" key="3">
    <source>
        <dbReference type="ARBA" id="ARBA00023004"/>
    </source>
</evidence>
<evidence type="ECO:0000313" key="5">
    <source>
        <dbReference type="EMBL" id="KLU65558.1"/>
    </source>
</evidence>
<sequence length="129" mass="15882">MLEWKEEYSIGVEQIDEQHRHLFEIGNKIYDLLENYLYVDKYDRIVSIIQELKDYTKYHFQAEEDYMIELKYPRYFSQKVEHDDFIQKIEGVDLESLDRDQDKHIREILTFVFDWVLEHILKKDMLIGA</sequence>
<evidence type="ECO:0000313" key="6">
    <source>
        <dbReference type="Proteomes" id="UP000036356"/>
    </source>
</evidence>
<dbReference type="EMBL" id="LDZY01000008">
    <property type="protein sequence ID" value="KLU65558.1"/>
    <property type="molecule type" value="Genomic_DNA"/>
</dbReference>
<proteinExistence type="inferred from homology"/>
<protein>
    <submittedName>
        <fullName evidence="5">Bacteriohemerythrin</fullName>
    </submittedName>
</protein>
<feature type="domain" description="Hemerythrin-like" evidence="4">
    <location>
        <begin position="11"/>
        <end position="126"/>
    </location>
</feature>
<keyword evidence="2" id="KW-0479">Metal-binding</keyword>
<reference evidence="5 6" key="1">
    <citation type="submission" date="2015-06" db="EMBL/GenBank/DDBJ databases">
        <title>Draft genome of the moderately acidophilic sulfate reducer Candidatus Desulfosporosinus acididurans strain M1.</title>
        <authorList>
            <person name="Poehlein A."/>
            <person name="Petzsch P."/>
            <person name="Johnson B.D."/>
            <person name="Schloemann M."/>
            <person name="Daniel R."/>
            <person name="Muehling M."/>
        </authorList>
    </citation>
    <scope>NUCLEOTIDE SEQUENCE [LARGE SCALE GENOMIC DNA]</scope>
    <source>
        <strain evidence="5 6">M1</strain>
    </source>
</reference>
<dbReference type="PATRIC" id="fig|476652.3.peg.2820"/>
<dbReference type="PANTHER" id="PTHR37164:SF1">
    <property type="entry name" value="BACTERIOHEMERYTHRIN"/>
    <property type="match status" value="1"/>
</dbReference>
<dbReference type="InterPro" id="IPR035938">
    <property type="entry name" value="Hemerythrin-like_sf"/>
</dbReference>
<dbReference type="GO" id="GO:0046872">
    <property type="term" value="F:metal ion binding"/>
    <property type="evidence" value="ECO:0007669"/>
    <property type="project" value="UniProtKB-KW"/>
</dbReference>
<comment type="similarity">
    <text evidence="1">Belongs to the hemerythrin family.</text>
</comment>
<dbReference type="SUPFAM" id="SSF47188">
    <property type="entry name" value="Hemerythrin-like"/>
    <property type="match status" value="1"/>
</dbReference>
<dbReference type="STRING" id="476652.DEAC_c26950"/>
<dbReference type="AlphaFoldDB" id="A0A0J1FRF5"/>
<keyword evidence="3" id="KW-0408">Iron</keyword>
<gene>
    <name evidence="5" type="ORF">DEAC_c26950</name>
</gene>
<dbReference type="PANTHER" id="PTHR37164">
    <property type="entry name" value="BACTERIOHEMERYTHRIN"/>
    <property type="match status" value="1"/>
</dbReference>
<comment type="caution">
    <text evidence="5">The sequence shown here is derived from an EMBL/GenBank/DDBJ whole genome shotgun (WGS) entry which is preliminary data.</text>
</comment>
<accession>A0A0J1FRF5</accession>
<dbReference type="Proteomes" id="UP000036356">
    <property type="component" value="Unassembled WGS sequence"/>
</dbReference>
<dbReference type="InterPro" id="IPR050669">
    <property type="entry name" value="Hemerythrin"/>
</dbReference>